<dbReference type="InterPro" id="IPR022164">
    <property type="entry name" value="Kinesin-like"/>
</dbReference>
<dbReference type="GO" id="GO:0008574">
    <property type="term" value="F:plus-end-directed microtubule motor activity"/>
    <property type="evidence" value="ECO:0007669"/>
    <property type="project" value="UniProtKB-ARBA"/>
</dbReference>
<feature type="compositionally biased region" description="Polar residues" evidence="11">
    <location>
        <begin position="707"/>
        <end position="725"/>
    </location>
</feature>
<dbReference type="GO" id="GO:0008017">
    <property type="term" value="F:microtubule binding"/>
    <property type="evidence" value="ECO:0007669"/>
    <property type="project" value="InterPro"/>
</dbReference>
<evidence type="ECO:0000256" key="6">
    <source>
        <dbReference type="ARBA" id="ARBA00022840"/>
    </source>
</evidence>
<evidence type="ECO:0000313" key="15">
    <source>
        <dbReference type="Proteomes" id="UP000024837"/>
    </source>
</evidence>
<dbReference type="InterPro" id="IPR036961">
    <property type="entry name" value="Kinesin_motor_dom_sf"/>
</dbReference>
<evidence type="ECO:0000259" key="13">
    <source>
        <dbReference type="PROSITE" id="PS50067"/>
    </source>
</evidence>
<evidence type="ECO:0000259" key="12">
    <source>
        <dbReference type="PROSITE" id="PS50003"/>
    </source>
</evidence>
<dbReference type="Pfam" id="PF00225">
    <property type="entry name" value="Kinesin"/>
    <property type="match status" value="1"/>
</dbReference>
<dbReference type="OrthoDB" id="3176171at2759"/>
<gene>
    <name evidence="14" type="ORF">DRE_04785</name>
</gene>
<feature type="region of interest" description="Disordered" evidence="11">
    <location>
        <begin position="689"/>
        <end position="758"/>
    </location>
</feature>
<feature type="region of interest" description="Disordered" evidence="11">
    <location>
        <begin position="35"/>
        <end position="60"/>
    </location>
</feature>
<evidence type="ECO:0000256" key="8">
    <source>
        <dbReference type="ARBA" id="ARBA00023175"/>
    </source>
</evidence>
<dbReference type="GO" id="GO:0005524">
    <property type="term" value="F:ATP binding"/>
    <property type="evidence" value="ECO:0007669"/>
    <property type="project" value="UniProtKB-UniRule"/>
</dbReference>
<dbReference type="GO" id="GO:0005874">
    <property type="term" value="C:microtubule"/>
    <property type="evidence" value="ECO:0007669"/>
    <property type="project" value="UniProtKB-KW"/>
</dbReference>
<evidence type="ECO:0000256" key="3">
    <source>
        <dbReference type="ARBA" id="ARBA00022490"/>
    </source>
</evidence>
<dbReference type="SUPFAM" id="SSF49879">
    <property type="entry name" value="SMAD/FHA domain"/>
    <property type="match status" value="1"/>
</dbReference>
<dbReference type="SUPFAM" id="SSF52540">
    <property type="entry name" value="P-loop containing nucleoside triphosphate hydrolases"/>
    <property type="match status" value="1"/>
</dbReference>
<dbReference type="FunFam" id="2.60.200.20:FF:000021">
    <property type="entry name" value="Kinesin family protein"/>
    <property type="match status" value="1"/>
</dbReference>
<keyword evidence="3" id="KW-0963">Cytoplasm</keyword>
<dbReference type="InterPro" id="IPR001849">
    <property type="entry name" value="PH_domain"/>
</dbReference>
<dbReference type="Pfam" id="PF00169">
    <property type="entry name" value="PH"/>
    <property type="match status" value="1"/>
</dbReference>
<keyword evidence="15" id="KW-1185">Reference proteome</keyword>
<accession>W7I0J4</accession>
<dbReference type="Gene3D" id="6.10.250.2520">
    <property type="match status" value="1"/>
</dbReference>
<keyword evidence="9" id="KW-0206">Cytoskeleton</keyword>
<dbReference type="SUPFAM" id="SSF50729">
    <property type="entry name" value="PH domain-like"/>
    <property type="match status" value="1"/>
</dbReference>
<keyword evidence="2" id="KW-0813">Transport</keyword>
<name>W7I0J4_9PEZI</name>
<feature type="binding site" evidence="10">
    <location>
        <begin position="110"/>
        <end position="117"/>
    </location>
    <ligand>
        <name>ATP</name>
        <dbReference type="ChEBI" id="CHEBI:30616"/>
    </ligand>
</feature>
<evidence type="ECO:0000256" key="2">
    <source>
        <dbReference type="ARBA" id="ARBA00022448"/>
    </source>
</evidence>
<dbReference type="Pfam" id="PF12473">
    <property type="entry name" value="DUF3694"/>
    <property type="match status" value="1"/>
</dbReference>
<feature type="domain" description="Kinesin motor" evidence="13">
    <location>
        <begin position="5"/>
        <end position="360"/>
    </location>
</feature>
<dbReference type="SMART" id="SM00233">
    <property type="entry name" value="PH"/>
    <property type="match status" value="1"/>
</dbReference>
<feature type="compositionally biased region" description="Low complexity" evidence="11">
    <location>
        <begin position="1414"/>
        <end position="1428"/>
    </location>
</feature>
<dbReference type="InterPro" id="IPR008984">
    <property type="entry name" value="SMAD_FHA_dom_sf"/>
</dbReference>
<feature type="domain" description="PH" evidence="12">
    <location>
        <begin position="1525"/>
        <end position="1624"/>
    </location>
</feature>
<dbReference type="PROSITE" id="PS00411">
    <property type="entry name" value="KINESIN_MOTOR_1"/>
    <property type="match status" value="1"/>
</dbReference>
<keyword evidence="7" id="KW-0175">Coiled coil</keyword>
<dbReference type="InterPro" id="IPR019821">
    <property type="entry name" value="Kinesin_motor_CS"/>
</dbReference>
<dbReference type="Pfam" id="PF12423">
    <property type="entry name" value="KIF1B"/>
    <property type="match status" value="1"/>
</dbReference>
<dbReference type="SMART" id="SM00129">
    <property type="entry name" value="KISc"/>
    <property type="match status" value="1"/>
</dbReference>
<dbReference type="EMBL" id="KI966422">
    <property type="protein sequence ID" value="EWC45992.1"/>
    <property type="molecule type" value="Genomic_DNA"/>
</dbReference>
<evidence type="ECO:0000256" key="11">
    <source>
        <dbReference type="SAM" id="MobiDB-lite"/>
    </source>
</evidence>
<feature type="compositionally biased region" description="Basic and acidic residues" evidence="11">
    <location>
        <begin position="782"/>
        <end position="802"/>
    </location>
</feature>
<proteinExistence type="inferred from homology"/>
<dbReference type="GO" id="GO:0005546">
    <property type="term" value="F:phosphatidylinositol-4,5-bisphosphate binding"/>
    <property type="evidence" value="ECO:0007669"/>
    <property type="project" value="UniProtKB-ARBA"/>
</dbReference>
<dbReference type="FunFam" id="3.40.850.10:FF:000047">
    <property type="entry name" value="Kinesin family protein"/>
    <property type="match status" value="1"/>
</dbReference>
<dbReference type="InterPro" id="IPR011993">
    <property type="entry name" value="PH-like_dom_sf"/>
</dbReference>
<feature type="region of interest" description="Disordered" evidence="11">
    <location>
        <begin position="782"/>
        <end position="847"/>
    </location>
</feature>
<evidence type="ECO:0000256" key="4">
    <source>
        <dbReference type="ARBA" id="ARBA00022701"/>
    </source>
</evidence>
<dbReference type="Gene3D" id="2.60.200.20">
    <property type="match status" value="1"/>
</dbReference>
<feature type="region of interest" description="Disordered" evidence="11">
    <location>
        <begin position="604"/>
        <end position="639"/>
    </location>
</feature>
<keyword evidence="5 10" id="KW-0547">Nucleotide-binding</keyword>
<dbReference type="PROSITE" id="PS50003">
    <property type="entry name" value="PH_DOMAIN"/>
    <property type="match status" value="1"/>
</dbReference>
<sequence length="1635" mass="182630">MSAGNIKVVVRVRPFNSREKDRGAKCIVQMKDSQTILTPPPGASESTPRKGNSGAAKADGPKVFNFDRSYWSFDRGDSHYAGQDDLFQDLGGPLLDNAFQGYNNCIFAYGQTGSGKSYSMMGYGEEYGIIPKICQNIFTRMNSEKDPNVMSTVEVSYLEIYNEKVRDLLNPSNKGALKVREHPSLGPYVEDLAKLVVTSFREIENLMDEGNKARTVAATNMNETSSRSHAVFTLILTQKRHDVETGFDTEKVSRISLVDLAGSERANSTGATGARLKEGAEINRSLSTLGRVIAALADLSSAKKKKDVLVPYRDSVLTWLLKDSLGGNSMTAMIAAISPADINWDETLSTLRYADSAKRIKNHAVVNEDPNARMIRELKEELTQLRQKLSSGGNAEEQYDASVPLEKQIVTITSIDGSVRKVTKAEIAEQLGASEKLLLEVNQTWEEKLEKTHQIQKEREAALEELGISIEKDFIGMSMPKRIPHLVNLSDDPLLAECLVYNIKPGDTSVGNAESATAAQIKLNGSKILPDHCRFENVNEIVTLVPNEGAPCMVNGLRIEGPKRLHSGFRIILGDFHIFRFNHPTEARAERDKLHRQSLVGSIVEHRHTNSNGNGVVEGGGSDAESSRPDSPALVPPTNKDIDWSFAQREALMAQGLDPIKMTHMSDQDLTTLLQGLLKAYNLRKGKLEDDDADSVASFTGPRERYTSNGTIDNFSLDTSLTVPSTPRRGEEDEDNLSQLRGEPKLAEESNSEVEEVRAQKVQLEEELKEAKVTMAQKLEKLEEEKKEAERKHQELELRLEEMSLSPQVRSRDPQEQQDQLASTAAPSPSRSPAPPPQGLTKRQKNLARAAAQLWRRSNYVRMAETVLQHAAMLKEAQIMSNEMEKRVFFQFTIVDVGHTSVSTYDLLLNSVNADDDEALENAPKPCVAVRVMDFNRNLIHIWSLDKLSNRIRQMKQIYQYLARPEYLQHVQGSDPFSEPILPDYTLLGDSDVPLAAIFQSRRQHIDLEVISPHTCNVIGIVKVTLEPLTVEVPKGKIGFNLIIHQLLGVSERECSDIHAQLFLPWLNNAPATNPIRGFDESPVRFESTHVLTAPLSTRIKTPMLRIGIFGKVAGMHLERLLSWDEMRDQPDQLRKGMRLHENEFYTEEKHDVFGKVQMLELQETGDYTPVEVIQVNESDQGSFQLHHGVQRRIQIWLTHSSGETLPMRDIARVSIRDVCLVEPNEMAKQPSSTKEVELRIVKGPSIRRNTDGTNSIGVLAQWDTSAHNSVLLDRMTAPKYRVQVTIAWELVSDRLAEPLVFRHNMALEIRSRQVRGPSKFLQILTATRSAHAVAGMFQVTVKPAVSRRAGDLWRMNSGQRYVKGEEVLRAWTPRGMSIIKDYLAARRRRMRVAEVEAIKPFLASDSGATESLPSSPSSPSSPASPASSSPPPASPSPVVEVNGGVEKAEDESKEEHELDARKQALLMRILKMWPRGGDPLDRILSKQNYEPPQDGARVAAREPTVGPESLKLVADSIHVPKNPKLQRSGYVFRPNEGTKKWEKQFLELRKPYLHIHNGSTGEELMAVNLTDCTVDYEPSNGLAELMARENVFAIYAPQSSYRFATRTEKEKMDWVMAIDSSYFTAAGNQEPPPR</sequence>
<dbReference type="Gene3D" id="3.40.850.10">
    <property type="entry name" value="Kinesin motor domain"/>
    <property type="match status" value="1"/>
</dbReference>
<evidence type="ECO:0000256" key="9">
    <source>
        <dbReference type="ARBA" id="ARBA00023212"/>
    </source>
</evidence>
<protein>
    <recommendedName>
        <fullName evidence="16">Kinesin-domain-containing protein</fullName>
    </recommendedName>
</protein>
<evidence type="ECO:0000256" key="1">
    <source>
        <dbReference type="ARBA" id="ARBA00004245"/>
    </source>
</evidence>
<dbReference type="PANTHER" id="PTHR47117">
    <property type="entry name" value="STAR-RELATED LIPID TRANSFER PROTEIN 9"/>
    <property type="match status" value="1"/>
</dbReference>
<evidence type="ECO:0000256" key="5">
    <source>
        <dbReference type="ARBA" id="ARBA00022741"/>
    </source>
</evidence>
<dbReference type="InterPro" id="IPR022140">
    <property type="entry name" value="Kinesin-like_KIF1-typ"/>
</dbReference>
<dbReference type="GO" id="GO:0047496">
    <property type="term" value="P:vesicle transport along microtubule"/>
    <property type="evidence" value="ECO:0007669"/>
    <property type="project" value="UniProtKB-ARBA"/>
</dbReference>
<dbReference type="InterPro" id="IPR049780">
    <property type="entry name" value="PH_KIFIA_KIFIB"/>
</dbReference>
<dbReference type="Pfam" id="PF16183">
    <property type="entry name" value="Kinesin_assoc"/>
    <property type="match status" value="2"/>
</dbReference>
<dbReference type="InterPro" id="IPR032405">
    <property type="entry name" value="Kinesin_assoc"/>
</dbReference>
<feature type="region of interest" description="Disordered" evidence="11">
    <location>
        <begin position="1406"/>
        <end position="1459"/>
    </location>
</feature>
<dbReference type="InterPro" id="IPR001752">
    <property type="entry name" value="Kinesin_motor_dom"/>
</dbReference>
<dbReference type="HOGENOM" id="CLU_001485_20_0_1"/>
<dbReference type="CDD" id="cd22705">
    <property type="entry name" value="FHA_KIF1"/>
    <property type="match status" value="1"/>
</dbReference>
<dbReference type="PROSITE" id="PS50067">
    <property type="entry name" value="KINESIN_MOTOR_2"/>
    <property type="match status" value="1"/>
</dbReference>
<comment type="similarity">
    <text evidence="10">Belongs to the TRAFAC class myosin-kinesin ATPase superfamily. Kinesin family.</text>
</comment>
<comment type="subcellular location">
    <subcellularLocation>
        <location evidence="1">Cytoplasm</location>
        <location evidence="1">Cytoskeleton</location>
    </subcellularLocation>
</comment>
<dbReference type="PRINTS" id="PR00380">
    <property type="entry name" value="KINESINHEAVY"/>
</dbReference>
<dbReference type="Gene3D" id="2.30.29.30">
    <property type="entry name" value="Pleckstrin-homology domain (PH domain)/Phosphotyrosine-binding domain (PTB)"/>
    <property type="match status" value="1"/>
</dbReference>
<keyword evidence="8 10" id="KW-0505">Motor protein</keyword>
<evidence type="ECO:0000256" key="7">
    <source>
        <dbReference type="ARBA" id="ARBA00023054"/>
    </source>
</evidence>
<organism evidence="14 15">
    <name type="scientific">Drechslerella stenobrocha 248</name>
    <dbReference type="NCBI Taxonomy" id="1043628"/>
    <lineage>
        <taxon>Eukaryota</taxon>
        <taxon>Fungi</taxon>
        <taxon>Dikarya</taxon>
        <taxon>Ascomycota</taxon>
        <taxon>Pezizomycotina</taxon>
        <taxon>Orbiliomycetes</taxon>
        <taxon>Orbiliales</taxon>
        <taxon>Orbiliaceae</taxon>
        <taxon>Drechslerella</taxon>
    </lineage>
</organism>
<reference evidence="14 15" key="1">
    <citation type="submission" date="2013-05" db="EMBL/GenBank/DDBJ databases">
        <title>Drechslerella stenobrocha genome reveals carnivorous origination and mechanical trapping mechanism of predatory fungi.</title>
        <authorList>
            <person name="Liu X."/>
            <person name="Zhang W."/>
            <person name="Liu K."/>
        </authorList>
    </citation>
    <scope>NUCLEOTIDE SEQUENCE [LARGE SCALE GENOMIC DNA]</scope>
    <source>
        <strain evidence="14 15">248</strain>
    </source>
</reference>
<keyword evidence="4" id="KW-0493">Microtubule</keyword>
<dbReference type="Proteomes" id="UP000024837">
    <property type="component" value="Unassembled WGS sequence"/>
</dbReference>
<evidence type="ECO:0000256" key="10">
    <source>
        <dbReference type="PROSITE-ProRule" id="PRU00283"/>
    </source>
</evidence>
<keyword evidence="6 10" id="KW-0067">ATP-binding</keyword>
<dbReference type="CDD" id="cd01365">
    <property type="entry name" value="KISc_KIF1A_KIF1B"/>
    <property type="match status" value="1"/>
</dbReference>
<dbReference type="CDD" id="cd01233">
    <property type="entry name" value="PH_KIFIA_KIFIB"/>
    <property type="match status" value="1"/>
</dbReference>
<dbReference type="InterPro" id="IPR027417">
    <property type="entry name" value="P-loop_NTPase"/>
</dbReference>
<evidence type="ECO:0008006" key="16">
    <source>
        <dbReference type="Google" id="ProtNLM"/>
    </source>
</evidence>
<evidence type="ECO:0000313" key="14">
    <source>
        <dbReference type="EMBL" id="EWC45992.1"/>
    </source>
</evidence>